<feature type="region of interest" description="Disordered" evidence="1">
    <location>
        <begin position="381"/>
        <end position="410"/>
    </location>
</feature>
<evidence type="ECO:0000313" key="2">
    <source>
        <dbReference type="EMBL" id="KDR23795.1"/>
    </source>
</evidence>
<organism evidence="2 3">
    <name type="scientific">Zootermopsis nevadensis</name>
    <name type="common">Dampwood termite</name>
    <dbReference type="NCBI Taxonomy" id="136037"/>
    <lineage>
        <taxon>Eukaryota</taxon>
        <taxon>Metazoa</taxon>
        <taxon>Ecdysozoa</taxon>
        <taxon>Arthropoda</taxon>
        <taxon>Hexapoda</taxon>
        <taxon>Insecta</taxon>
        <taxon>Pterygota</taxon>
        <taxon>Neoptera</taxon>
        <taxon>Polyneoptera</taxon>
        <taxon>Dictyoptera</taxon>
        <taxon>Blattodea</taxon>
        <taxon>Blattoidea</taxon>
        <taxon>Termitoidae</taxon>
        <taxon>Termopsidae</taxon>
        <taxon>Zootermopsis</taxon>
    </lineage>
</organism>
<accession>A0A067RSK2</accession>
<evidence type="ECO:0000256" key="1">
    <source>
        <dbReference type="SAM" id="MobiDB-lite"/>
    </source>
</evidence>
<name>A0A067RSK2_ZOONE</name>
<dbReference type="Proteomes" id="UP000027135">
    <property type="component" value="Unassembled WGS sequence"/>
</dbReference>
<gene>
    <name evidence="2" type="ORF">L798_11373</name>
</gene>
<evidence type="ECO:0000313" key="3">
    <source>
        <dbReference type="Proteomes" id="UP000027135"/>
    </source>
</evidence>
<sequence>MDIYNLDDFTPLPRKYNIDEDVIKIWEERFSRKVKEAKSFTKRLEYELAIMNVKYPFLEISQCRGRALAKMNIPSFMGQIPTLRTLYQLATPQSKANVIQTASTLYPKRNKAKQGLKSRSKDDKTTKTNRAKVQIYEDPTVSNEDCDQSQKSQNHYSELHICKDIQTIPSNIGRLITSNFCTSLVTEIKQKEISIDIHKRNRQYIIKKRNRQNITKKRNRVKKQISKAIRSTGDRKEKRNMDTKGKENIEVECCVVKTKIFCTSKHRANNYQENKLVKDSETEEKEEDIHMSEVNTERTYIQQQWQAKNNNSTLGADLLSSTREANKAHNGDNAYSSDYTSSAPSSPLLFTDESILQTNNGSNVLPQYSPVHYVSLCTYSSSQESHSDTEDSKTVSGGEEVYSESPHTLQKNDTFLPSMFNPLSMKEDDIVRSISYRKLYNTLGSGSEKCATATTQITDDNFLADDHGTPAGNTNSSSDADFLADMFDKTAQVYHHHLRAVANPDLLIVNCKTALDI</sequence>
<protein>
    <submittedName>
        <fullName evidence="2">Uncharacterized protein</fullName>
    </submittedName>
</protein>
<reference evidence="2 3" key="1">
    <citation type="journal article" date="2014" name="Nat. Commun.">
        <title>Molecular traces of alternative social organization in a termite genome.</title>
        <authorList>
            <person name="Terrapon N."/>
            <person name="Li C."/>
            <person name="Robertson H.M."/>
            <person name="Ji L."/>
            <person name="Meng X."/>
            <person name="Booth W."/>
            <person name="Chen Z."/>
            <person name="Childers C.P."/>
            <person name="Glastad K.M."/>
            <person name="Gokhale K."/>
            <person name="Gowin J."/>
            <person name="Gronenberg W."/>
            <person name="Hermansen R.A."/>
            <person name="Hu H."/>
            <person name="Hunt B.G."/>
            <person name="Huylmans A.K."/>
            <person name="Khalil S.M."/>
            <person name="Mitchell R.D."/>
            <person name="Munoz-Torres M.C."/>
            <person name="Mustard J.A."/>
            <person name="Pan H."/>
            <person name="Reese J.T."/>
            <person name="Scharf M.E."/>
            <person name="Sun F."/>
            <person name="Vogel H."/>
            <person name="Xiao J."/>
            <person name="Yang W."/>
            <person name="Yang Z."/>
            <person name="Yang Z."/>
            <person name="Zhou J."/>
            <person name="Zhu J."/>
            <person name="Brent C.S."/>
            <person name="Elsik C.G."/>
            <person name="Goodisman M.A."/>
            <person name="Liberles D.A."/>
            <person name="Roe R.M."/>
            <person name="Vargo E.L."/>
            <person name="Vilcinskas A."/>
            <person name="Wang J."/>
            <person name="Bornberg-Bauer E."/>
            <person name="Korb J."/>
            <person name="Zhang G."/>
            <person name="Liebig J."/>
        </authorList>
    </citation>
    <scope>NUCLEOTIDE SEQUENCE [LARGE SCALE GENOMIC DNA]</scope>
    <source>
        <tissue evidence="2">Whole organism</tissue>
    </source>
</reference>
<dbReference type="EMBL" id="KK852444">
    <property type="protein sequence ID" value="KDR23795.1"/>
    <property type="molecule type" value="Genomic_DNA"/>
</dbReference>
<keyword evidence="3" id="KW-1185">Reference proteome</keyword>
<dbReference type="AlphaFoldDB" id="A0A067RSK2"/>
<dbReference type="InParanoid" id="A0A067RSK2"/>
<feature type="region of interest" description="Disordered" evidence="1">
    <location>
        <begin position="110"/>
        <end position="132"/>
    </location>
</feature>
<proteinExistence type="predicted"/>